<keyword evidence="3" id="KW-1185">Reference proteome</keyword>
<feature type="compositionally biased region" description="Basic and acidic residues" evidence="1">
    <location>
        <begin position="56"/>
        <end position="72"/>
    </location>
</feature>
<reference evidence="2" key="1">
    <citation type="submission" date="2016-03" db="EMBL/GenBank/DDBJ databases">
        <title>Mechanisms controlling the formation of the plant cell surface in tip-growing cells are functionally conserved among land plants.</title>
        <authorList>
            <person name="Honkanen S."/>
            <person name="Jones V.A."/>
            <person name="Morieri G."/>
            <person name="Champion C."/>
            <person name="Hetherington A.J."/>
            <person name="Kelly S."/>
            <person name="Saint-Marcoux D."/>
            <person name="Proust H."/>
            <person name="Prescott H."/>
            <person name="Dolan L."/>
        </authorList>
    </citation>
    <scope>NUCLEOTIDE SEQUENCE [LARGE SCALE GENOMIC DNA]</scope>
    <source>
        <tissue evidence="2">Whole gametophyte</tissue>
    </source>
</reference>
<dbReference type="PANTHER" id="PTHR31722:SF0">
    <property type="entry name" value="OS06G0675200 PROTEIN"/>
    <property type="match status" value="1"/>
</dbReference>
<feature type="region of interest" description="Disordered" evidence="1">
    <location>
        <begin position="45"/>
        <end position="73"/>
    </location>
</feature>
<feature type="compositionally biased region" description="Low complexity" evidence="1">
    <location>
        <begin position="268"/>
        <end position="279"/>
    </location>
</feature>
<dbReference type="AlphaFoldDB" id="A0A176WSV9"/>
<organism evidence="2 3">
    <name type="scientific">Marchantia polymorpha subsp. ruderalis</name>
    <dbReference type="NCBI Taxonomy" id="1480154"/>
    <lineage>
        <taxon>Eukaryota</taxon>
        <taxon>Viridiplantae</taxon>
        <taxon>Streptophyta</taxon>
        <taxon>Embryophyta</taxon>
        <taxon>Marchantiophyta</taxon>
        <taxon>Marchantiopsida</taxon>
        <taxon>Marchantiidae</taxon>
        <taxon>Marchantiales</taxon>
        <taxon>Marchantiaceae</taxon>
        <taxon>Marchantia</taxon>
    </lineage>
</organism>
<accession>A0A176WSV9</accession>
<feature type="compositionally biased region" description="Basic and acidic residues" evidence="1">
    <location>
        <begin position="187"/>
        <end position="198"/>
    </location>
</feature>
<name>A0A176WSV9_MARPO</name>
<comment type="caution">
    <text evidence="2">The sequence shown here is derived from an EMBL/GenBank/DDBJ whole genome shotgun (WGS) entry which is preliminary data.</text>
</comment>
<gene>
    <name evidence="2" type="ORF">AXG93_645s1030</name>
</gene>
<protein>
    <submittedName>
        <fullName evidence="2">Uncharacterized protein</fullName>
    </submittedName>
</protein>
<sequence>MSHRSVIQTLDLPDDYGEYDSYTPQSYGWLSPRISFSTDFIGAQSGGSVGSGGSQSDREASPEGSKRSRDDGSSYSAEFEFSMTSSTFHDAVSQGFMMTADELFHGGKLLPGYITPDGKKEVLIVEPLVVEPVEGTPVTIARHLSAESLTESSNTPSPPMGCVLGSGCPRTPKPPKWRELFGALRRVKSDSGRQRVPEETFLPPKAMQGRKKFFKHFFSNGQPDKSGAVNPPQASGATAEAGSSSAGGAAGPRAAAEASLGEAPNTSRGRGAAGAAPAKSGGGRLSALGVPVRKVERPVASANLIRSASGRVIVRNLDRATSNVKNSATLQEQIRALRSREIRRSPDRSGYSSSVRVTPVLNVPVCMGPVLRGATKAGKGRLSNFRSLLSFKREKLPTSLSTPIATQ</sequence>
<dbReference type="Proteomes" id="UP000077202">
    <property type="component" value="Unassembled WGS sequence"/>
</dbReference>
<evidence type="ECO:0000256" key="1">
    <source>
        <dbReference type="SAM" id="MobiDB-lite"/>
    </source>
</evidence>
<evidence type="ECO:0000313" key="2">
    <source>
        <dbReference type="EMBL" id="OAE35633.1"/>
    </source>
</evidence>
<evidence type="ECO:0000313" key="3">
    <source>
        <dbReference type="Proteomes" id="UP000077202"/>
    </source>
</evidence>
<feature type="compositionally biased region" description="Low complexity" evidence="1">
    <location>
        <begin position="234"/>
        <end position="259"/>
    </location>
</feature>
<feature type="region of interest" description="Disordered" evidence="1">
    <location>
        <begin position="186"/>
        <end position="286"/>
    </location>
</feature>
<dbReference type="EMBL" id="LVLJ01000107">
    <property type="protein sequence ID" value="OAE35633.1"/>
    <property type="molecule type" value="Genomic_DNA"/>
</dbReference>
<dbReference type="PANTHER" id="PTHR31722">
    <property type="entry name" value="OS06G0675200 PROTEIN"/>
    <property type="match status" value="1"/>
</dbReference>
<proteinExistence type="predicted"/>